<evidence type="ECO:0000256" key="1">
    <source>
        <dbReference type="SAM" id="MobiDB-lite"/>
    </source>
</evidence>
<feature type="region of interest" description="Disordered" evidence="1">
    <location>
        <begin position="28"/>
        <end position="57"/>
    </location>
</feature>
<proteinExistence type="predicted"/>
<feature type="compositionally biased region" description="Basic residues" evidence="1">
    <location>
        <begin position="83"/>
        <end position="97"/>
    </location>
</feature>
<evidence type="ECO:0000313" key="3">
    <source>
        <dbReference type="Proteomes" id="UP000438429"/>
    </source>
</evidence>
<feature type="region of interest" description="Disordered" evidence="1">
    <location>
        <begin position="75"/>
        <end position="114"/>
    </location>
</feature>
<dbReference type="EMBL" id="VEVO01000022">
    <property type="protein sequence ID" value="KAF0023549.1"/>
    <property type="molecule type" value="Genomic_DNA"/>
</dbReference>
<protein>
    <submittedName>
        <fullName evidence="2">Uncharacterized protein</fullName>
    </submittedName>
</protein>
<gene>
    <name evidence="2" type="ORF">F2P81_024179</name>
</gene>
<organism evidence="2 3">
    <name type="scientific">Scophthalmus maximus</name>
    <name type="common">Turbot</name>
    <name type="synonym">Psetta maxima</name>
    <dbReference type="NCBI Taxonomy" id="52904"/>
    <lineage>
        <taxon>Eukaryota</taxon>
        <taxon>Metazoa</taxon>
        <taxon>Chordata</taxon>
        <taxon>Craniata</taxon>
        <taxon>Vertebrata</taxon>
        <taxon>Euteleostomi</taxon>
        <taxon>Actinopterygii</taxon>
        <taxon>Neopterygii</taxon>
        <taxon>Teleostei</taxon>
        <taxon>Neoteleostei</taxon>
        <taxon>Acanthomorphata</taxon>
        <taxon>Carangaria</taxon>
        <taxon>Pleuronectiformes</taxon>
        <taxon>Pleuronectoidei</taxon>
        <taxon>Scophthalmidae</taxon>
        <taxon>Scophthalmus</taxon>
    </lineage>
</organism>
<comment type="caution">
    <text evidence="2">The sequence shown here is derived from an EMBL/GenBank/DDBJ whole genome shotgun (WGS) entry which is preliminary data.</text>
</comment>
<reference evidence="2 3" key="1">
    <citation type="submission" date="2019-06" db="EMBL/GenBank/DDBJ databases">
        <title>Draft genomes of female and male turbot (Scophthalmus maximus).</title>
        <authorList>
            <person name="Xu H."/>
            <person name="Xu X.-W."/>
            <person name="Shao C."/>
            <person name="Chen S."/>
        </authorList>
    </citation>
    <scope>NUCLEOTIDE SEQUENCE [LARGE SCALE GENOMIC DNA]</scope>
    <source>
        <strain evidence="2">Ysfricsl-2016a</strain>
        <tissue evidence="2">Blood</tissue>
    </source>
</reference>
<evidence type="ECO:0000313" key="2">
    <source>
        <dbReference type="EMBL" id="KAF0023549.1"/>
    </source>
</evidence>
<accession>A0A6A4RTB2</accession>
<feature type="compositionally biased region" description="Basic and acidic residues" evidence="1">
    <location>
        <begin position="30"/>
        <end position="40"/>
    </location>
</feature>
<dbReference type="AlphaFoldDB" id="A0A6A4RTB2"/>
<name>A0A6A4RTB2_SCOMX</name>
<sequence>MRGVDDPEMETVLIQFLRKMFESGAPRVHFSKDEPCDRRPPPAMATSPHREHGGYGRSDASWVQVVEPALIRTKPNRRQTFTQRKRVRVIKNNKKNTGRKEREDLPAPGTPVNE</sequence>
<dbReference type="Proteomes" id="UP000438429">
    <property type="component" value="Unassembled WGS sequence"/>
</dbReference>